<dbReference type="InterPro" id="IPR020806">
    <property type="entry name" value="PKS_PP-bd"/>
</dbReference>
<dbReference type="InterPro" id="IPR049900">
    <property type="entry name" value="PKS_mFAS_DH"/>
</dbReference>
<evidence type="ECO:0000256" key="5">
    <source>
        <dbReference type="ARBA" id="ARBA00023002"/>
    </source>
</evidence>
<dbReference type="GO" id="GO:0032259">
    <property type="term" value="P:methylation"/>
    <property type="evidence" value="ECO:0007669"/>
    <property type="project" value="UniProtKB-KW"/>
</dbReference>
<name>A0A4Z1GPI9_9HELO</name>
<dbReference type="Gene3D" id="3.40.47.10">
    <property type="match status" value="1"/>
</dbReference>
<dbReference type="InterPro" id="IPR013154">
    <property type="entry name" value="ADH-like_N"/>
</dbReference>
<dbReference type="InterPro" id="IPR011032">
    <property type="entry name" value="GroES-like_sf"/>
</dbReference>
<dbReference type="Pfam" id="PF08240">
    <property type="entry name" value="ADH_N"/>
    <property type="match status" value="1"/>
</dbReference>
<dbReference type="InterPro" id="IPR006162">
    <property type="entry name" value="Ppantetheine_attach_site"/>
</dbReference>
<dbReference type="SUPFAM" id="SSF52151">
    <property type="entry name" value="FabD/lysophospholipase-like"/>
    <property type="match status" value="1"/>
</dbReference>
<dbReference type="PROSITE" id="PS52019">
    <property type="entry name" value="PKS_MFAS_DH"/>
    <property type="match status" value="1"/>
</dbReference>
<dbReference type="Pfam" id="PF14765">
    <property type="entry name" value="PS-DH"/>
    <property type="match status" value="1"/>
</dbReference>
<keyword evidence="2" id="KW-0597">Phosphoprotein</keyword>
<dbReference type="Pfam" id="PF16197">
    <property type="entry name" value="KAsynt_C_assoc"/>
    <property type="match status" value="1"/>
</dbReference>
<evidence type="ECO:0000256" key="1">
    <source>
        <dbReference type="ARBA" id="ARBA00022450"/>
    </source>
</evidence>
<dbReference type="InterPro" id="IPR020841">
    <property type="entry name" value="PKS_Beta-ketoAc_synthase_dom"/>
</dbReference>
<dbReference type="GO" id="GO:0016491">
    <property type="term" value="F:oxidoreductase activity"/>
    <property type="evidence" value="ECO:0007669"/>
    <property type="project" value="UniProtKB-KW"/>
</dbReference>
<dbReference type="GO" id="GO:0006633">
    <property type="term" value="P:fatty acid biosynthetic process"/>
    <property type="evidence" value="ECO:0007669"/>
    <property type="project" value="InterPro"/>
</dbReference>
<dbReference type="SUPFAM" id="SSF53901">
    <property type="entry name" value="Thiolase-like"/>
    <property type="match status" value="1"/>
</dbReference>
<dbReference type="SMART" id="SM00826">
    <property type="entry name" value="PKS_DH"/>
    <property type="match status" value="1"/>
</dbReference>
<dbReference type="Gene3D" id="3.90.180.10">
    <property type="entry name" value="Medium-chain alcohol dehydrogenases, catalytic domain"/>
    <property type="match status" value="1"/>
</dbReference>
<dbReference type="InterPro" id="IPR018201">
    <property type="entry name" value="Ketoacyl_synth_AS"/>
</dbReference>
<dbReference type="Pfam" id="PF21089">
    <property type="entry name" value="PKS_DH_N"/>
    <property type="match status" value="1"/>
</dbReference>
<dbReference type="GO" id="GO:0004312">
    <property type="term" value="F:fatty acid synthase activity"/>
    <property type="evidence" value="ECO:0007669"/>
    <property type="project" value="TreeGrafter"/>
</dbReference>
<dbReference type="Pfam" id="PF00698">
    <property type="entry name" value="Acyl_transf_1"/>
    <property type="match status" value="1"/>
</dbReference>
<evidence type="ECO:0000256" key="3">
    <source>
        <dbReference type="ARBA" id="ARBA00022679"/>
    </source>
</evidence>
<dbReference type="PROSITE" id="PS52004">
    <property type="entry name" value="KS3_2"/>
    <property type="match status" value="1"/>
</dbReference>
<evidence type="ECO:0000256" key="4">
    <source>
        <dbReference type="ARBA" id="ARBA00022857"/>
    </source>
</evidence>
<dbReference type="InterPro" id="IPR016036">
    <property type="entry name" value="Malonyl_transacylase_ACP-bd"/>
</dbReference>
<dbReference type="Gene3D" id="3.40.50.720">
    <property type="entry name" value="NAD(P)-binding Rossmann-like Domain"/>
    <property type="match status" value="2"/>
</dbReference>
<dbReference type="PANTHER" id="PTHR43775:SF50">
    <property type="entry name" value="HIGHLY REDUCING POLYKETIDE SYNTHASE SRDA"/>
    <property type="match status" value="1"/>
</dbReference>
<sequence>MGSLPLDFNLSPEACCRWPGDSESPFELWDFLQAKKTAYSAFPEDRIKTKSFYHANGNRPGSFYTEGGAFLKSDVRNFDHTFFGIHPREVMSMDPAQRKFMEVVYEAFESGGVPMHKLAGSKTGCFVGNFNYDHQLMQYRDPEYPQPYSVTGGGITVLSNRVNYIFDLKGPSMTLDTACSSSMYALHLACSSIQTGECTAAIVGGSNLILTPECQLFSSVLGAVSPTSICHTFDAAADGYARADGIGALYIKSLAQAVKDGDPIRAVIRGTAINANGRTGGITHPSPDGQEAVIRRAYERAGGLDPALTGYFECHGTGTAVGDPLEISAIGRVFAKSKSRDSPLLIGSIKSNMGHSEPSSGIAGVMKAVIAIEHGVIPPTVGLKTLNPNIDLKDGRLKIVTESTTWPDLPVRRASINSFGYGGANAHAIIESVDSVLPWYRESRQIHANKVDSQVHGNGVKNGDEKLTHMHRNKFLLPFSAHDERTLAANISALNNNISDWNLNDIAYTLSERRSLFSHRTFQIVSSGTNHQIAELAHTPKKISSNPPTLGFVFTGQGAQWPEMGVTLMQEFPIYQNTIRMLDAYLDELQDGRSWTIEDTLRQSKDKSQIHDAELSQPLVTATQIALVNLLADWGVRPSAVVGHSSGEIAASYAAGLVTERNAIIAAYLRGRSVAKNKEDGLMMAVGLGAAEVRAYIDQNEGKVIVACHNSPESVTLSGDRTALLSVKEALDGDKKFARLLSTGGNAYHSHHMKHLGPEYETSIEKYEEPSYPKVIKAQPSKEPAPKPAVFFSSVHGRALDEGANIDGSYWRKNMESPVLFAEAVVALVTSVPVDILVEIGPHSALQGPLRQISKNHPGRFPEYLTAIVRNNDNASDILTLAGTLFTKGHWVNLTRVNESKCPADDCGQVCKIITDLPHYQWQYSDVLLLENRYTREWRQRQHPRHDILGSRIPGGVKDAPTWRNILRNKDLPWLTDHRVGQEIVFPSTGYLAMAIEAATQAVEVNGGFEEEISSYEIQDVSLQKALVIPEEDGGIEILFTLRKASLNTNSDYESRFEFLLTSVDSVNGEDNFVEHCRGTVHVNFESDVPTSSSLLQEIDSSRRGLKDIPSLPWYEKFASVGLIYGPTFQGLSSIKGVDQKELAEAKISLKPTAKLIAGESRYAIHPAAFDAAMQLSILASHSSTATKFKKAVMPVSIGSIKIWPKVAKSTKDSAHCVARGALKGVRGLVADLILLGDTQSKILEAKDILLIASDQSSLISSKKDSPYLRLTWKPLFEELNDDLVSRLFPPITLDDSAVLPSLNLLALYQLIQFRETHQEIFAKGSEVSHLQRMLEWTVEQLDRMRNDPLSPANQIFNFTNKQRAEKIEKIAADLKPKSSECRLMCHLYNNLSDIYAGRKTGIQVALQDNLLIDNYESGQVYKEGNKRLASMAALYAHQQPNLKILEVGAGTGSATREILPALKGNTVWRQYAEYRFTDTTTSFLAGAEDTFKDFAGMTFGAFDMERPANEQGYQPEWDLIVASNVIHATSNIKRTLENIRSALKPGGKIILLELTRSNLSAGLVLGTFSDFWKGDLDTEFPRRNGPFLTKTMWRAVLPEAGFKGLDFHLDDYAGDHISATVICATAAKPSLAPNPDLPSSQPGITLIHRSTPSAYTIALKTRIEQKGMPAELLELSESKRLQYKRLLFVVELERPLFLEINASEWTGLQNYFKQATSVLWVTSGNLLEGKNPEFAMISGLARGLKVENASLNLVMLDVDHALDPTESKDLDLLLSHEDKISNKAGLHSDVEFRQKNGIVYVSRVVPDEALNEESKVKRSQQISTQEVELADMRSTPLKLAIDKPGVLSTIHFQEDPDFTDSLADDCVEIEVAYAGINNKDIAVVTGRHHSNTFSDECAGVITKIGAAVKDLKPGDRVYCQSFAKFGNFVRDKACFCKKLQPEDTFESASTLPIAFCTAIYGLIDLGRLRSGESVLIQSATGAVGLAAIQIARLCGAEIYATVGTKEKKEQLLKMGYGITEDHIFWSRDADSAQSLWDYTRGEGIDVILCSARGEMMHDYWRCIAPMGRFVEIGRTEVLEKGKLNLDVFQRTATFASFDLEVMSNLRPKVIGDLMTSLDHFKRVGLIRPLPYTAYHVSEIDKALMTFGKGAHIGKIVVGYEQKSSIGLKVIFPRGDEQKWHLVLTYHKVRFSPFKSKFDPNAAYLLVGCLGGLGRSFSRWAVNRGARNLIYLSRSGNSNKNTETFLSQLRLQGVNTQIVQGDVASLADVKLAVSSTDLPIKGVIQGALTLHDGLFSSMTLDQFESTVRPRVIGTLNLHEALKDSPLDFFQMWSSWTVMFGTATQSNYLSSNAFMDAFARYRQSLGLPATSLSLSQVLGIGIVSYMPEYQQAMIRNGFYGNDEDEFLQYCDAGIGPASQTTAYEFDPLAQGHLLVGIEPAGLQEIDEKYPIDDMPWSLDPRFRNLVQATHMLSGVTTLGKETGDQSEGLSIVERIRHKISRLLYVDLDEVDTETPINKYGIDSMIAAEIRNWLFTKFGKDVSLLTMLGATTTVTTLAGAVSKP</sequence>
<dbReference type="Pfam" id="PF23114">
    <property type="entry name" value="NAD-bd_HRPKS_sdrA"/>
    <property type="match status" value="1"/>
</dbReference>
<dbReference type="Proteomes" id="UP000297814">
    <property type="component" value="Unassembled WGS sequence"/>
</dbReference>
<feature type="active site" description="Proton acceptor; for dehydratase activity" evidence="8">
    <location>
        <position position="978"/>
    </location>
</feature>
<gene>
    <name evidence="12" type="ORF">BHYA_0070g00140</name>
</gene>
<dbReference type="InterPro" id="IPR056501">
    <property type="entry name" value="NAD-bd_HRPKS_sdrA"/>
</dbReference>
<dbReference type="SUPFAM" id="SSF55048">
    <property type="entry name" value="Probable ACP-binding domain of malonyl-CoA ACP transacylase"/>
    <property type="match status" value="1"/>
</dbReference>
<dbReference type="SMART" id="SM00827">
    <property type="entry name" value="PKS_AT"/>
    <property type="match status" value="1"/>
</dbReference>
<dbReference type="InterPro" id="IPR016039">
    <property type="entry name" value="Thiolase-like"/>
</dbReference>
<keyword evidence="6" id="KW-0511">Multifunctional enzyme</keyword>
<dbReference type="Pfam" id="PF02801">
    <property type="entry name" value="Ketoacyl-synt_C"/>
    <property type="match status" value="1"/>
</dbReference>
<dbReference type="PROSITE" id="PS50075">
    <property type="entry name" value="CARRIER"/>
    <property type="match status" value="1"/>
</dbReference>
<feature type="domain" description="PKS/mFAS DH" evidence="11">
    <location>
        <begin position="946"/>
        <end position="1260"/>
    </location>
</feature>
<evidence type="ECO:0000259" key="10">
    <source>
        <dbReference type="PROSITE" id="PS52004"/>
    </source>
</evidence>
<keyword evidence="5" id="KW-0560">Oxidoreductase</keyword>
<feature type="domain" description="Carrier" evidence="9">
    <location>
        <begin position="2485"/>
        <end position="2562"/>
    </location>
</feature>
<dbReference type="InterPro" id="IPR014031">
    <property type="entry name" value="Ketoacyl_synth_C"/>
</dbReference>
<dbReference type="Pfam" id="PF00109">
    <property type="entry name" value="ketoacyl-synt"/>
    <property type="match status" value="1"/>
</dbReference>
<dbReference type="PROSITE" id="PS00012">
    <property type="entry name" value="PHOSPHOPANTETHEINE"/>
    <property type="match status" value="1"/>
</dbReference>
<dbReference type="InterPro" id="IPR050091">
    <property type="entry name" value="PKS_NRPS_Biosynth_Enz"/>
</dbReference>
<dbReference type="InterPro" id="IPR013968">
    <property type="entry name" value="PKS_KR"/>
</dbReference>
<dbReference type="InterPro" id="IPR032821">
    <property type="entry name" value="PKS_assoc"/>
</dbReference>
<dbReference type="InterPro" id="IPR020807">
    <property type="entry name" value="PKS_DH"/>
</dbReference>
<proteinExistence type="predicted"/>
<feature type="region of interest" description="N-terminal hotdog fold" evidence="8">
    <location>
        <begin position="946"/>
        <end position="1088"/>
    </location>
</feature>
<keyword evidence="1" id="KW-0596">Phosphopantetheine</keyword>
<dbReference type="Pfam" id="PF08242">
    <property type="entry name" value="Methyltransf_12"/>
    <property type="match status" value="1"/>
</dbReference>
<evidence type="ECO:0000256" key="2">
    <source>
        <dbReference type="ARBA" id="ARBA00022553"/>
    </source>
</evidence>
<dbReference type="CDD" id="cd05195">
    <property type="entry name" value="enoyl_red"/>
    <property type="match status" value="1"/>
</dbReference>
<dbReference type="SUPFAM" id="SSF51735">
    <property type="entry name" value="NAD(P)-binding Rossmann-fold domains"/>
    <property type="match status" value="2"/>
</dbReference>
<dbReference type="InterPro" id="IPR001227">
    <property type="entry name" value="Ac_transferase_dom_sf"/>
</dbReference>
<dbReference type="InterPro" id="IPR036736">
    <property type="entry name" value="ACP-like_sf"/>
</dbReference>
<organism evidence="12 13">
    <name type="scientific">Botrytis hyacinthi</name>
    <dbReference type="NCBI Taxonomy" id="278943"/>
    <lineage>
        <taxon>Eukaryota</taxon>
        <taxon>Fungi</taxon>
        <taxon>Dikarya</taxon>
        <taxon>Ascomycota</taxon>
        <taxon>Pezizomycotina</taxon>
        <taxon>Leotiomycetes</taxon>
        <taxon>Helotiales</taxon>
        <taxon>Sclerotiniaceae</taxon>
        <taxon>Botrytis</taxon>
    </lineage>
</organism>
<dbReference type="Pfam" id="PF23297">
    <property type="entry name" value="ACP_SdgA_C"/>
    <property type="match status" value="1"/>
</dbReference>
<dbReference type="GO" id="GO:0008168">
    <property type="term" value="F:methyltransferase activity"/>
    <property type="evidence" value="ECO:0007669"/>
    <property type="project" value="UniProtKB-KW"/>
</dbReference>
<comment type="caution">
    <text evidence="12">The sequence shown here is derived from an EMBL/GenBank/DDBJ whole genome shotgun (WGS) entry which is preliminary data.</text>
</comment>
<feature type="region of interest" description="C-terminal hotdog fold" evidence="8">
    <location>
        <begin position="1106"/>
        <end position="1260"/>
    </location>
</feature>
<dbReference type="SMART" id="SM00822">
    <property type="entry name" value="PKS_KR"/>
    <property type="match status" value="1"/>
</dbReference>
<dbReference type="GO" id="GO:0030639">
    <property type="term" value="P:polyketide biosynthetic process"/>
    <property type="evidence" value="ECO:0007669"/>
    <property type="project" value="UniProtKB-ARBA"/>
</dbReference>
<evidence type="ECO:0000313" key="13">
    <source>
        <dbReference type="Proteomes" id="UP000297814"/>
    </source>
</evidence>
<dbReference type="InterPro" id="IPR014030">
    <property type="entry name" value="Ketoacyl_synth_N"/>
</dbReference>
<dbReference type="Pfam" id="PF00107">
    <property type="entry name" value="ADH_zinc_N"/>
    <property type="match status" value="1"/>
</dbReference>
<dbReference type="Gene3D" id="3.40.50.150">
    <property type="entry name" value="Vaccinia Virus protein VP39"/>
    <property type="match status" value="1"/>
</dbReference>
<dbReference type="CDD" id="cd02440">
    <property type="entry name" value="AdoMet_MTases"/>
    <property type="match status" value="1"/>
</dbReference>
<dbReference type="InterPro" id="IPR013149">
    <property type="entry name" value="ADH-like_C"/>
</dbReference>
<evidence type="ECO:0000256" key="6">
    <source>
        <dbReference type="ARBA" id="ARBA00023268"/>
    </source>
</evidence>
<protein>
    <submittedName>
        <fullName evidence="12">Uncharacterized protein</fullName>
    </submittedName>
</protein>
<dbReference type="InterPro" id="IPR049551">
    <property type="entry name" value="PKS_DH_C"/>
</dbReference>
<evidence type="ECO:0000259" key="9">
    <source>
        <dbReference type="PROSITE" id="PS50075"/>
    </source>
</evidence>
<dbReference type="InterPro" id="IPR057326">
    <property type="entry name" value="KR_dom"/>
</dbReference>
<evidence type="ECO:0000256" key="8">
    <source>
        <dbReference type="PROSITE-ProRule" id="PRU01363"/>
    </source>
</evidence>
<dbReference type="EMBL" id="PQXK01000070">
    <property type="protein sequence ID" value="TGO38645.1"/>
    <property type="molecule type" value="Genomic_DNA"/>
</dbReference>
<dbReference type="InterPro" id="IPR036291">
    <property type="entry name" value="NAD(P)-bd_dom_sf"/>
</dbReference>
<accession>A0A4Z1GPI9</accession>
<keyword evidence="4" id="KW-0521">NADP</keyword>
<dbReference type="InterPro" id="IPR042104">
    <property type="entry name" value="PKS_dehydratase_sf"/>
</dbReference>
<dbReference type="InterPro" id="IPR029063">
    <property type="entry name" value="SAM-dependent_MTases_sf"/>
</dbReference>
<evidence type="ECO:0000259" key="11">
    <source>
        <dbReference type="PROSITE" id="PS52019"/>
    </source>
</evidence>
<dbReference type="SUPFAM" id="SSF53335">
    <property type="entry name" value="S-adenosyl-L-methionine-dependent methyltransferases"/>
    <property type="match status" value="1"/>
</dbReference>
<dbReference type="Gene3D" id="3.10.129.110">
    <property type="entry name" value="Polyketide synthase dehydratase"/>
    <property type="match status" value="1"/>
</dbReference>
<dbReference type="InterPro" id="IPR009081">
    <property type="entry name" value="PP-bd_ACP"/>
</dbReference>
<dbReference type="PANTHER" id="PTHR43775">
    <property type="entry name" value="FATTY ACID SYNTHASE"/>
    <property type="match status" value="1"/>
</dbReference>
<dbReference type="PROSITE" id="PS00606">
    <property type="entry name" value="KS3_1"/>
    <property type="match status" value="1"/>
</dbReference>
<dbReference type="InterPro" id="IPR013217">
    <property type="entry name" value="Methyltransf_12"/>
</dbReference>
<dbReference type="SUPFAM" id="SSF50129">
    <property type="entry name" value="GroES-like"/>
    <property type="match status" value="1"/>
</dbReference>
<dbReference type="InterPro" id="IPR020843">
    <property type="entry name" value="ER"/>
</dbReference>
<dbReference type="CDD" id="cd00833">
    <property type="entry name" value="PKS"/>
    <property type="match status" value="1"/>
</dbReference>
<dbReference type="Pfam" id="PF08659">
    <property type="entry name" value="KR"/>
    <property type="match status" value="1"/>
</dbReference>
<dbReference type="InterPro" id="IPR049552">
    <property type="entry name" value="PKS_DH_N"/>
</dbReference>
<feature type="domain" description="Ketosynthase family 3 (KS3)" evidence="10">
    <location>
        <begin position="6"/>
        <end position="432"/>
    </location>
</feature>
<reference evidence="12 13" key="1">
    <citation type="submission" date="2017-12" db="EMBL/GenBank/DDBJ databases">
        <title>Comparative genomics of Botrytis spp.</title>
        <authorList>
            <person name="Valero-Jimenez C.A."/>
            <person name="Tapia P."/>
            <person name="Veloso J."/>
            <person name="Silva-Moreno E."/>
            <person name="Staats M."/>
            <person name="Valdes J.H."/>
            <person name="Van Kan J.A.L."/>
        </authorList>
    </citation>
    <scope>NUCLEOTIDE SEQUENCE [LARGE SCALE GENOMIC DNA]</scope>
    <source>
        <strain evidence="12 13">Bh0001</strain>
    </source>
</reference>
<dbReference type="GO" id="GO:0004315">
    <property type="term" value="F:3-oxoacyl-[acyl-carrier-protein] synthase activity"/>
    <property type="evidence" value="ECO:0007669"/>
    <property type="project" value="InterPro"/>
</dbReference>
<keyword evidence="7" id="KW-0012">Acyltransferase</keyword>
<keyword evidence="13" id="KW-1185">Reference proteome</keyword>
<dbReference type="Gene3D" id="3.40.366.10">
    <property type="entry name" value="Malonyl-Coenzyme A Acyl Carrier Protein, domain 2"/>
    <property type="match status" value="1"/>
</dbReference>
<dbReference type="InterPro" id="IPR014043">
    <property type="entry name" value="Acyl_transferase_dom"/>
</dbReference>
<feature type="active site" description="Proton donor; for dehydratase activity" evidence="8">
    <location>
        <position position="1171"/>
    </location>
</feature>
<dbReference type="GO" id="GO:0031177">
    <property type="term" value="F:phosphopantetheine binding"/>
    <property type="evidence" value="ECO:0007669"/>
    <property type="project" value="InterPro"/>
</dbReference>
<dbReference type="SMART" id="SM00823">
    <property type="entry name" value="PKS_PP"/>
    <property type="match status" value="1"/>
</dbReference>
<dbReference type="SMART" id="SM00825">
    <property type="entry name" value="PKS_KS"/>
    <property type="match status" value="1"/>
</dbReference>
<keyword evidence="3" id="KW-0808">Transferase</keyword>
<dbReference type="SMART" id="SM00829">
    <property type="entry name" value="PKS_ER"/>
    <property type="match status" value="1"/>
</dbReference>
<evidence type="ECO:0000256" key="7">
    <source>
        <dbReference type="ARBA" id="ARBA00023315"/>
    </source>
</evidence>
<dbReference type="InterPro" id="IPR016035">
    <property type="entry name" value="Acyl_Trfase/lysoPLipase"/>
</dbReference>
<dbReference type="SUPFAM" id="SSF47336">
    <property type="entry name" value="ACP-like"/>
    <property type="match status" value="1"/>
</dbReference>
<evidence type="ECO:0000313" key="12">
    <source>
        <dbReference type="EMBL" id="TGO38645.1"/>
    </source>
</evidence>
<dbReference type="Gene3D" id="1.10.1200.10">
    <property type="entry name" value="ACP-like"/>
    <property type="match status" value="1"/>
</dbReference>